<proteinExistence type="predicted"/>
<feature type="compositionally biased region" description="Basic and acidic residues" evidence="1">
    <location>
        <begin position="84"/>
        <end position="93"/>
    </location>
</feature>
<evidence type="ECO:0000256" key="1">
    <source>
        <dbReference type="SAM" id="MobiDB-lite"/>
    </source>
</evidence>
<name>A0A653BAE5_ECTOL</name>
<sequence length="109" mass="12129">MARRRKIDINAEALDLLSLTMQGAKERYRDAKRNDYMIDAATISASVSLLKLVEAFKSATKDDQAAELERLRAEFAASKPSPQRAEHKPKEPADLGGELNRLYNLTGPV</sequence>
<feature type="region of interest" description="Disordered" evidence="1">
    <location>
        <begin position="74"/>
        <end position="109"/>
    </location>
</feature>
<gene>
    <name evidence="2" type="ORF">POT9AD_4510</name>
</gene>
<reference evidence="2" key="1">
    <citation type="submission" date="2018-11" db="EMBL/GenBank/DDBJ databases">
        <authorList>
            <consortium name="Genoscope - CEA"/>
            <person name="William W."/>
        </authorList>
    </citation>
    <scope>NUCLEOTIDE SEQUENCE [LARGE SCALE GENOMIC DNA]</scope>
    <source>
        <strain evidence="2">T9AD</strain>
    </source>
</reference>
<accession>A0A653BAE5</accession>
<organism evidence="2">
    <name type="scientific">Ectopseudomonas oleovorans</name>
    <name type="common">Pseudomonas oleovorans</name>
    <dbReference type="NCBI Taxonomy" id="301"/>
    <lineage>
        <taxon>Bacteria</taxon>
        <taxon>Pseudomonadati</taxon>
        <taxon>Pseudomonadota</taxon>
        <taxon>Gammaproteobacteria</taxon>
        <taxon>Pseudomonadales</taxon>
        <taxon>Pseudomonadaceae</taxon>
        <taxon>Ectopseudomonas</taxon>
    </lineage>
</organism>
<protein>
    <submittedName>
        <fullName evidence="2">Uncharacterized protein</fullName>
    </submittedName>
</protein>
<dbReference type="OrthoDB" id="10002843at2"/>
<dbReference type="EMBL" id="LR130779">
    <property type="protein sequence ID" value="VDN65485.1"/>
    <property type="molecule type" value="Genomic_DNA"/>
</dbReference>
<dbReference type="AlphaFoldDB" id="A0A653BAE5"/>
<evidence type="ECO:0000313" key="2">
    <source>
        <dbReference type="EMBL" id="VDN65485.1"/>
    </source>
</evidence>